<dbReference type="Pfam" id="PF00487">
    <property type="entry name" value="FA_desaturase"/>
    <property type="match status" value="1"/>
</dbReference>
<gene>
    <name evidence="3" type="ORF">BD293_4449</name>
</gene>
<keyword evidence="4" id="KW-1185">Reference proteome</keyword>
<keyword evidence="1" id="KW-1133">Transmembrane helix</keyword>
<keyword evidence="1" id="KW-0812">Transmembrane</keyword>
<dbReference type="Proteomes" id="UP000320582">
    <property type="component" value="Unassembled WGS sequence"/>
</dbReference>
<dbReference type="PANTHER" id="PTHR12879">
    <property type="entry name" value="SPHINGOLIPID DELTA 4 DESATURASE/C-4 HYDROXYLASE PROTEIN DES2"/>
    <property type="match status" value="1"/>
</dbReference>
<protein>
    <submittedName>
        <fullName evidence="3">Fatty acid desaturase</fullName>
    </submittedName>
</protein>
<comment type="caution">
    <text evidence="3">The sequence shown here is derived from an EMBL/GenBank/DDBJ whole genome shotgun (WGS) entry which is preliminary data.</text>
</comment>
<dbReference type="AlphaFoldDB" id="A0A543K3X9"/>
<dbReference type="GO" id="GO:0016020">
    <property type="term" value="C:membrane"/>
    <property type="evidence" value="ECO:0007669"/>
    <property type="project" value="GOC"/>
</dbReference>
<evidence type="ECO:0000259" key="2">
    <source>
        <dbReference type="Pfam" id="PF00487"/>
    </source>
</evidence>
<dbReference type="GO" id="GO:0046513">
    <property type="term" value="P:ceramide biosynthetic process"/>
    <property type="evidence" value="ECO:0007669"/>
    <property type="project" value="TreeGrafter"/>
</dbReference>
<accession>A0A543K3X9</accession>
<proteinExistence type="predicted"/>
<dbReference type="GO" id="GO:0042284">
    <property type="term" value="F:sphingolipid delta-4 desaturase activity"/>
    <property type="evidence" value="ECO:0007669"/>
    <property type="project" value="TreeGrafter"/>
</dbReference>
<name>A0A543K3X9_9RHOB</name>
<dbReference type="OrthoDB" id="9792534at2"/>
<feature type="domain" description="Fatty acid desaturase" evidence="2">
    <location>
        <begin position="48"/>
        <end position="274"/>
    </location>
</feature>
<dbReference type="InterPro" id="IPR005804">
    <property type="entry name" value="FA_desaturase_dom"/>
</dbReference>
<evidence type="ECO:0000313" key="3">
    <source>
        <dbReference type="EMBL" id="TQM89766.1"/>
    </source>
</evidence>
<reference evidence="3 4" key="1">
    <citation type="submission" date="2019-06" db="EMBL/GenBank/DDBJ databases">
        <title>Genomic Encyclopedia of Archaeal and Bacterial Type Strains, Phase II (KMG-II): from individual species to whole genera.</title>
        <authorList>
            <person name="Goeker M."/>
        </authorList>
    </citation>
    <scope>NUCLEOTIDE SEQUENCE [LARGE SCALE GENOMIC DNA]</scope>
    <source>
        <strain evidence="3 4">DSM 18423</strain>
    </source>
</reference>
<evidence type="ECO:0000256" key="1">
    <source>
        <dbReference type="SAM" id="Phobius"/>
    </source>
</evidence>
<dbReference type="PANTHER" id="PTHR12879:SF8">
    <property type="entry name" value="SPHINGOLIPID DELTA(4)-DESATURASE DES1"/>
    <property type="match status" value="1"/>
</dbReference>
<sequence length="291" mass="32776">MSASIADLPEEARAALVARANAPGLAHLAGHLGAILVTGTLITLQPPLWWLALPVHGVLIVFLFTLQHECTHRTPFASDRLCDLVGHGIGLLILNPFLWFRPFHFAHHRHTNRAGDPELEGPVLQTRARWLWHVSGIPYWRTQIALLIRLATGREAPAWLPATIRSRAEREARVLIAIYTMALLTLLWSPLLLWLWIMPCLLGQPALRLYLLAEHGDCPQVANVLENTRTTFTTRAVRALAWNMPFHVEHHLAPQVPFHRLPALHALIRDRLGVTAPGYAAFTRDYLARRN</sequence>
<dbReference type="EMBL" id="VFPT01000005">
    <property type="protein sequence ID" value="TQM89766.1"/>
    <property type="molecule type" value="Genomic_DNA"/>
</dbReference>
<feature type="transmembrane region" description="Helical" evidence="1">
    <location>
        <begin position="174"/>
        <end position="197"/>
    </location>
</feature>
<keyword evidence="1" id="KW-0472">Membrane</keyword>
<feature type="transmembrane region" description="Helical" evidence="1">
    <location>
        <begin position="48"/>
        <end position="66"/>
    </location>
</feature>
<evidence type="ECO:0000313" key="4">
    <source>
        <dbReference type="Proteomes" id="UP000320582"/>
    </source>
</evidence>
<organism evidence="3 4">
    <name type="scientific">Roseinatronobacter monicus</name>
    <dbReference type="NCBI Taxonomy" id="393481"/>
    <lineage>
        <taxon>Bacteria</taxon>
        <taxon>Pseudomonadati</taxon>
        <taxon>Pseudomonadota</taxon>
        <taxon>Alphaproteobacteria</taxon>
        <taxon>Rhodobacterales</taxon>
        <taxon>Paracoccaceae</taxon>
        <taxon>Roseinatronobacter</taxon>
    </lineage>
</organism>